<dbReference type="OrthoDB" id="6313717at2"/>
<evidence type="ECO:0000313" key="3">
    <source>
        <dbReference type="EMBL" id="TWX72249.1"/>
    </source>
</evidence>
<dbReference type="Proteomes" id="UP000321917">
    <property type="component" value="Unassembled WGS sequence"/>
</dbReference>
<evidence type="ECO:0000313" key="2">
    <source>
        <dbReference type="EMBL" id="TWX62419.1"/>
    </source>
</evidence>
<keyword evidence="4" id="KW-1185">Reference proteome</keyword>
<feature type="signal peptide" evidence="1">
    <location>
        <begin position="1"/>
        <end position="19"/>
    </location>
</feature>
<accession>A0A5C6QTM6</accession>
<evidence type="ECO:0008006" key="6">
    <source>
        <dbReference type="Google" id="ProtNLM"/>
    </source>
</evidence>
<dbReference type="Proteomes" id="UP000321525">
    <property type="component" value="Unassembled WGS sequence"/>
</dbReference>
<proteinExistence type="predicted"/>
<dbReference type="EMBL" id="VOLR01000003">
    <property type="protein sequence ID" value="TWX62419.1"/>
    <property type="molecule type" value="Genomic_DNA"/>
</dbReference>
<dbReference type="EMBL" id="VOLQ01000001">
    <property type="protein sequence ID" value="TWX72249.1"/>
    <property type="molecule type" value="Genomic_DNA"/>
</dbReference>
<feature type="chain" id="PRO_5022864283" description="Lipoprotein" evidence="1">
    <location>
        <begin position="20"/>
        <end position="230"/>
    </location>
</feature>
<comment type="caution">
    <text evidence="3">The sequence shown here is derived from an EMBL/GenBank/DDBJ whole genome shotgun (WGS) entry which is preliminary data.</text>
</comment>
<evidence type="ECO:0000256" key="1">
    <source>
        <dbReference type="SAM" id="SignalP"/>
    </source>
</evidence>
<organism evidence="3 5">
    <name type="scientific">Colwellia hornerae</name>
    <dbReference type="NCBI Taxonomy" id="89402"/>
    <lineage>
        <taxon>Bacteria</taxon>
        <taxon>Pseudomonadati</taxon>
        <taxon>Pseudomonadota</taxon>
        <taxon>Gammaproteobacteria</taxon>
        <taxon>Alteromonadales</taxon>
        <taxon>Colwelliaceae</taxon>
        <taxon>Colwellia</taxon>
    </lineage>
</organism>
<keyword evidence="1" id="KW-0732">Signal</keyword>
<dbReference type="RefSeq" id="WP_146797701.1">
    <property type="nucleotide sequence ID" value="NZ_VOLP01000004.1"/>
</dbReference>
<evidence type="ECO:0000313" key="5">
    <source>
        <dbReference type="Proteomes" id="UP000321917"/>
    </source>
</evidence>
<name>A0A5C6QTM6_9GAMM</name>
<dbReference type="AlphaFoldDB" id="A0A5C6QTM6"/>
<dbReference type="PROSITE" id="PS51257">
    <property type="entry name" value="PROKAR_LIPOPROTEIN"/>
    <property type="match status" value="1"/>
</dbReference>
<protein>
    <recommendedName>
        <fullName evidence="6">Lipoprotein</fullName>
    </recommendedName>
</protein>
<sequence>MLRKSLTAAVIALSLIAGCSSLSNEQKANVDRDVEVERIIAEIDTVGYEVVQVSPGIDEFLNGLSAFVKQQRNVSVQYREVVKQHRDVTSFLAANEGKTDEELLAEAKIFDLGTKTDEDKIGNKLAAYTSATETISEENSQLTIELVKQSVQLGYLVTQYGTQIAQAAAINATMGYFKDDDDDEELTVATAVIRAKDQISLLNEINGLIQADQEVADSLNKLQEQLDARG</sequence>
<gene>
    <name evidence="2" type="ORF">ESZ26_03255</name>
    <name evidence="3" type="ORF">ESZ27_00110</name>
</gene>
<evidence type="ECO:0000313" key="4">
    <source>
        <dbReference type="Proteomes" id="UP000321525"/>
    </source>
</evidence>
<reference evidence="3 5" key="1">
    <citation type="submission" date="2019-07" db="EMBL/GenBank/DDBJ databases">
        <title>Genomes of sea-ice associated Colwellia species.</title>
        <authorList>
            <person name="Bowman J.P."/>
        </authorList>
    </citation>
    <scope>NUCLEOTIDE SEQUENCE [LARGE SCALE GENOMIC DNA]</scope>
    <source>
        <strain evidence="2 4">ACAM 607</strain>
        <strain evidence="3 5">IC036</strain>
    </source>
</reference>